<feature type="repeat" description="WD" evidence="10">
    <location>
        <begin position="364"/>
        <end position="396"/>
    </location>
</feature>
<keyword evidence="8" id="KW-0811">Translocation</keyword>
<dbReference type="PANTHER" id="PTHR11024:SF3">
    <property type="entry name" value="NUCLEOPORIN SEH1"/>
    <property type="match status" value="1"/>
</dbReference>
<evidence type="ECO:0000256" key="11">
    <source>
        <dbReference type="SAM" id="MobiDB-lite"/>
    </source>
</evidence>
<keyword evidence="6" id="KW-0509">mRNA transport</keyword>
<dbReference type="Proteomes" id="UP000654370">
    <property type="component" value="Unassembled WGS sequence"/>
</dbReference>
<comment type="subcellular location">
    <subcellularLocation>
        <location evidence="1">Nucleus</location>
        <location evidence="1">Nuclear pore complex</location>
    </subcellularLocation>
</comment>
<dbReference type="PANTHER" id="PTHR11024">
    <property type="entry name" value="NUCLEAR PORE COMPLEX PROTEIN SEC13 / SEH1 FAMILY MEMBER"/>
    <property type="match status" value="1"/>
</dbReference>
<dbReference type="GO" id="GO:0031080">
    <property type="term" value="C:nuclear pore outer ring"/>
    <property type="evidence" value="ECO:0007669"/>
    <property type="project" value="TreeGrafter"/>
</dbReference>
<evidence type="ECO:0000256" key="2">
    <source>
        <dbReference type="ARBA" id="ARBA00010102"/>
    </source>
</evidence>
<proteinExistence type="inferred from homology"/>
<feature type="compositionally biased region" description="Polar residues" evidence="11">
    <location>
        <begin position="179"/>
        <end position="192"/>
    </location>
</feature>
<dbReference type="PROSITE" id="PS50294">
    <property type="entry name" value="WD_REPEATS_REGION"/>
    <property type="match status" value="2"/>
</dbReference>
<evidence type="ECO:0000313" key="12">
    <source>
        <dbReference type="EMBL" id="KAG2184628.1"/>
    </source>
</evidence>
<dbReference type="SUPFAM" id="SSF50978">
    <property type="entry name" value="WD40 repeat-like"/>
    <property type="match status" value="1"/>
</dbReference>
<evidence type="ECO:0000256" key="6">
    <source>
        <dbReference type="ARBA" id="ARBA00022816"/>
    </source>
</evidence>
<dbReference type="InterPro" id="IPR019775">
    <property type="entry name" value="WD40_repeat_CS"/>
</dbReference>
<accession>A0A8H7ULY1</accession>
<evidence type="ECO:0000256" key="10">
    <source>
        <dbReference type="PROSITE-ProRule" id="PRU00221"/>
    </source>
</evidence>
<dbReference type="InterPro" id="IPR001680">
    <property type="entry name" value="WD40_rpt"/>
</dbReference>
<dbReference type="InterPro" id="IPR036322">
    <property type="entry name" value="WD40_repeat_dom_sf"/>
</dbReference>
<evidence type="ECO:0000256" key="9">
    <source>
        <dbReference type="ARBA" id="ARBA00023242"/>
    </source>
</evidence>
<dbReference type="InterPro" id="IPR015943">
    <property type="entry name" value="WD40/YVTN_repeat-like_dom_sf"/>
</dbReference>
<sequence length="435" mass="47651">MSQVTRFDTDHEDLIHDVSYNYYGKRLVTCSSDQRLKVWDFNETGNGVAKWEVNDSWKAHDCSILKVIWANPEFGQVIASCSFDRQVKIWEEQEIEPKNSQKRWAEKFRLVESRGAVQDIEFAPGNGSLRLKFTSSRIQATCAADGIVRIYEALEPTNLTQWPQMEEFEISSVNSYPPGQANSAAGNMTNNSVGGGGFGSQTQNALSGPQGLSGTGTGSAGGVQQIGGNSGRSGDVGGSYCLSWCPNRCPAPMMVVGLGKEGGARIFKHDGQNRWYPGEYLPGHEGEVHDVCWAPSMGRSYQLIATACKDRRVRIFKLIDTSTNSHTSQSMQSRTASAKNMSPTSSPGQASIGKQFKVEVLATFADHDAEVWRVEWNIEGTILSSSGDDGKVRLWKAGFDGNWRQMSEISAEPRNTNIDGSHATKLPGYAQPQTA</sequence>
<evidence type="ECO:0000256" key="1">
    <source>
        <dbReference type="ARBA" id="ARBA00004567"/>
    </source>
</evidence>
<dbReference type="Pfam" id="PF00400">
    <property type="entry name" value="WD40"/>
    <property type="match status" value="4"/>
</dbReference>
<feature type="region of interest" description="Disordered" evidence="11">
    <location>
        <begin position="324"/>
        <end position="351"/>
    </location>
</feature>
<dbReference type="GO" id="GO:0035859">
    <property type="term" value="C:Seh1-associated complex"/>
    <property type="evidence" value="ECO:0007669"/>
    <property type="project" value="TreeGrafter"/>
</dbReference>
<feature type="compositionally biased region" description="Polar residues" evidence="11">
    <location>
        <begin position="324"/>
        <end position="349"/>
    </location>
</feature>
<dbReference type="GO" id="GO:0005198">
    <property type="term" value="F:structural molecule activity"/>
    <property type="evidence" value="ECO:0007669"/>
    <property type="project" value="InterPro"/>
</dbReference>
<dbReference type="GO" id="GO:0034198">
    <property type="term" value="P:cellular response to amino acid starvation"/>
    <property type="evidence" value="ECO:0007669"/>
    <property type="project" value="TreeGrafter"/>
</dbReference>
<dbReference type="InterPro" id="IPR020472">
    <property type="entry name" value="WD40_PAC1"/>
</dbReference>
<keyword evidence="5" id="KW-0677">Repeat</keyword>
<dbReference type="SMART" id="SM00320">
    <property type="entry name" value="WD40"/>
    <property type="match status" value="5"/>
</dbReference>
<organism evidence="12 13">
    <name type="scientific">Mortierella isabellina</name>
    <name type="common">Filamentous fungus</name>
    <name type="synonym">Umbelopsis isabellina</name>
    <dbReference type="NCBI Taxonomy" id="91625"/>
    <lineage>
        <taxon>Eukaryota</taxon>
        <taxon>Fungi</taxon>
        <taxon>Fungi incertae sedis</taxon>
        <taxon>Mucoromycota</taxon>
        <taxon>Mucoromycotina</taxon>
        <taxon>Umbelopsidomycetes</taxon>
        <taxon>Umbelopsidales</taxon>
        <taxon>Umbelopsidaceae</taxon>
        <taxon>Umbelopsis</taxon>
    </lineage>
</organism>
<keyword evidence="9" id="KW-0539">Nucleus</keyword>
<protein>
    <submittedName>
        <fullName evidence="12">Uncharacterized protein</fullName>
    </submittedName>
</protein>
<feature type="region of interest" description="Disordered" evidence="11">
    <location>
        <begin position="412"/>
        <end position="435"/>
    </location>
</feature>
<evidence type="ECO:0000313" key="13">
    <source>
        <dbReference type="Proteomes" id="UP000654370"/>
    </source>
</evidence>
<comment type="caution">
    <text evidence="12">The sequence shown here is derived from an EMBL/GenBank/DDBJ whole genome shotgun (WGS) entry which is preliminary data.</text>
</comment>
<evidence type="ECO:0000256" key="5">
    <source>
        <dbReference type="ARBA" id="ARBA00022737"/>
    </source>
</evidence>
<dbReference type="InterPro" id="IPR037363">
    <property type="entry name" value="Sec13/Seh1_fam"/>
</dbReference>
<keyword evidence="3" id="KW-0813">Transport</keyword>
<name>A0A8H7ULY1_MORIS</name>
<evidence type="ECO:0000256" key="8">
    <source>
        <dbReference type="ARBA" id="ARBA00023132"/>
    </source>
</evidence>
<keyword evidence="4 10" id="KW-0853">WD repeat</keyword>
<evidence type="ECO:0000256" key="3">
    <source>
        <dbReference type="ARBA" id="ARBA00022448"/>
    </source>
</evidence>
<dbReference type="Gene3D" id="2.130.10.10">
    <property type="entry name" value="YVTN repeat-like/Quinoprotein amine dehydrogenase"/>
    <property type="match status" value="1"/>
</dbReference>
<keyword evidence="13" id="KW-1185">Reference proteome</keyword>
<feature type="repeat" description="WD" evidence="10">
    <location>
        <begin position="8"/>
        <end position="42"/>
    </location>
</feature>
<evidence type="ECO:0000256" key="4">
    <source>
        <dbReference type="ARBA" id="ARBA00022574"/>
    </source>
</evidence>
<dbReference type="GO" id="GO:0015031">
    <property type="term" value="P:protein transport"/>
    <property type="evidence" value="ECO:0007669"/>
    <property type="project" value="UniProtKB-KW"/>
</dbReference>
<reference evidence="12" key="1">
    <citation type="submission" date="2020-12" db="EMBL/GenBank/DDBJ databases">
        <title>Metabolic potential, ecology and presence of endohyphal bacteria is reflected in genomic diversity of Mucoromycotina.</title>
        <authorList>
            <person name="Muszewska A."/>
            <person name="Okrasinska A."/>
            <person name="Steczkiewicz K."/>
            <person name="Drgas O."/>
            <person name="Orlowska M."/>
            <person name="Perlinska-Lenart U."/>
            <person name="Aleksandrzak-Piekarczyk T."/>
            <person name="Szatraj K."/>
            <person name="Zielenkiewicz U."/>
            <person name="Pilsyk S."/>
            <person name="Malc E."/>
            <person name="Mieczkowski P."/>
            <person name="Kruszewska J.S."/>
            <person name="Biernat P."/>
            <person name="Pawlowska J."/>
        </authorList>
    </citation>
    <scope>NUCLEOTIDE SEQUENCE</scope>
    <source>
        <strain evidence="12">WA0000067209</strain>
    </source>
</reference>
<dbReference type="PRINTS" id="PR00320">
    <property type="entry name" value="GPROTEINBRPT"/>
</dbReference>
<comment type="similarity">
    <text evidence="2">Belongs to the WD repeat SEC13 family.</text>
</comment>
<dbReference type="OrthoDB" id="5566198at2759"/>
<dbReference type="EMBL" id="JAEPQZ010000002">
    <property type="protein sequence ID" value="KAG2184628.1"/>
    <property type="molecule type" value="Genomic_DNA"/>
</dbReference>
<feature type="compositionally biased region" description="Gly residues" evidence="11">
    <location>
        <begin position="211"/>
        <end position="229"/>
    </location>
</feature>
<dbReference type="PROSITE" id="PS00678">
    <property type="entry name" value="WD_REPEATS_1"/>
    <property type="match status" value="1"/>
</dbReference>
<keyword evidence="7" id="KW-0653">Protein transport</keyword>
<dbReference type="GO" id="GO:1904263">
    <property type="term" value="P:positive regulation of TORC1 signaling"/>
    <property type="evidence" value="ECO:0007669"/>
    <property type="project" value="TreeGrafter"/>
</dbReference>
<dbReference type="GO" id="GO:0051028">
    <property type="term" value="P:mRNA transport"/>
    <property type="evidence" value="ECO:0007669"/>
    <property type="project" value="UniProtKB-KW"/>
</dbReference>
<dbReference type="PROSITE" id="PS50082">
    <property type="entry name" value="WD_REPEATS_2"/>
    <property type="match status" value="2"/>
</dbReference>
<dbReference type="AlphaFoldDB" id="A0A8H7ULY1"/>
<feature type="region of interest" description="Disordered" evidence="11">
    <location>
        <begin position="179"/>
        <end position="229"/>
    </location>
</feature>
<gene>
    <name evidence="12" type="ORF">INT43_000541</name>
</gene>
<evidence type="ECO:0000256" key="7">
    <source>
        <dbReference type="ARBA" id="ARBA00022927"/>
    </source>
</evidence>
<keyword evidence="8" id="KW-0906">Nuclear pore complex</keyword>